<evidence type="ECO:0000313" key="1">
    <source>
        <dbReference type="EMBL" id="KHN94493.1"/>
    </source>
</evidence>
<keyword evidence="2" id="KW-1185">Reference proteome</keyword>
<gene>
    <name evidence="1" type="ORF">MAM_07681</name>
</gene>
<dbReference type="EMBL" id="AZHE01000034">
    <property type="protein sequence ID" value="KHN94493.1"/>
    <property type="molecule type" value="Genomic_DNA"/>
</dbReference>
<dbReference type="RefSeq" id="XP_040675559.1">
    <property type="nucleotide sequence ID" value="XM_040826479.1"/>
</dbReference>
<dbReference type="OrthoDB" id="2015253at2759"/>
<dbReference type="Proteomes" id="UP000030816">
    <property type="component" value="Unassembled WGS sequence"/>
</dbReference>
<comment type="caution">
    <text evidence="1">The sequence shown here is derived from an EMBL/GenBank/DDBJ whole genome shotgun (WGS) entry which is preliminary data.</text>
</comment>
<protein>
    <submittedName>
        <fullName evidence="1">Homocitrate synthase</fullName>
    </submittedName>
</protein>
<accession>A0A0B2WKM7</accession>
<proteinExistence type="predicted"/>
<dbReference type="AlphaFoldDB" id="A0A0B2WKM7"/>
<dbReference type="GeneID" id="63742136"/>
<dbReference type="HOGENOM" id="CLU_2386632_0_0_1"/>
<evidence type="ECO:0000313" key="2">
    <source>
        <dbReference type="Proteomes" id="UP000030816"/>
    </source>
</evidence>
<sequence>MILTDDWQQHRQIHQMANIRPLATDDTDSIIRSYHLELQQQQRAWREIHATDACQKRFFGMTSWVDKRWYAGLTFLNIREAFFGYAHIGVTGFG</sequence>
<name>A0A0B2WKM7_METAS</name>
<organism evidence="1 2">
    <name type="scientific">Metarhizium album (strain ARSEF 1941)</name>
    <dbReference type="NCBI Taxonomy" id="1081103"/>
    <lineage>
        <taxon>Eukaryota</taxon>
        <taxon>Fungi</taxon>
        <taxon>Dikarya</taxon>
        <taxon>Ascomycota</taxon>
        <taxon>Pezizomycotina</taxon>
        <taxon>Sordariomycetes</taxon>
        <taxon>Hypocreomycetidae</taxon>
        <taxon>Hypocreales</taxon>
        <taxon>Clavicipitaceae</taxon>
        <taxon>Metarhizium</taxon>
    </lineage>
</organism>
<reference evidence="1 2" key="1">
    <citation type="journal article" date="2014" name="Proc. Natl. Acad. Sci. U.S.A.">
        <title>Trajectory and genomic determinants of fungal-pathogen speciation and host adaptation.</title>
        <authorList>
            <person name="Hu X."/>
            <person name="Xiao G."/>
            <person name="Zheng P."/>
            <person name="Shang Y."/>
            <person name="Su Y."/>
            <person name="Zhang X."/>
            <person name="Liu X."/>
            <person name="Zhan S."/>
            <person name="St Leger R.J."/>
            <person name="Wang C."/>
        </authorList>
    </citation>
    <scope>NUCLEOTIDE SEQUENCE [LARGE SCALE GENOMIC DNA]</scope>
    <source>
        <strain evidence="1 2">ARSEF 1941</strain>
    </source>
</reference>